<dbReference type="RefSeq" id="XP_071925794.1">
    <property type="nucleotide sequence ID" value="XM_072069693.1"/>
</dbReference>
<dbReference type="GeneID" id="140016221"/>
<feature type="compositionally biased region" description="Polar residues" evidence="1">
    <location>
        <begin position="328"/>
        <end position="349"/>
    </location>
</feature>
<evidence type="ECO:0000313" key="6">
    <source>
        <dbReference type="RefSeq" id="XP_071925864.1"/>
    </source>
</evidence>
<feature type="region of interest" description="Disordered" evidence="1">
    <location>
        <begin position="393"/>
        <end position="432"/>
    </location>
</feature>
<keyword evidence="3" id="KW-1185">Reference proteome</keyword>
<sequence length="460" mass="52287">MLLLVYECSSILTKCEGYACAYRLVVDMETRGQRKGRQPRQPRNERVANGSDIDQNVELSAGRGNDQIGQVLTRMTDILELLVAQQGQGVGQGNQRGNQEIGEDRALERFQKFSPPKFAGGPDPEVAENWLENIRNIFDALDYTEERQVIFAVFQLEGAARAWWNVIRNKWERDQTPRIWINFVREFNEKFLPPLVQEKREDDFIKLRQGTLSVAEYETRFTKLSTYAPELVATERKRIRRFIQGLDLEIQDALAAAQVETFSDALEKAQRVESTKSQLRAFQKRKRDTSDSTLGKNGPPPKVRKEVDEVGLLLPAPLMIKEPKGTMSRGTSVGQTRSKKTSQASQVTTPRPTCGYCGRTNHTEENCWLKGRKCMGCGSTNHKVHDCPRRYPRETTAQQGNGTVPRQVNGRRNRPMASERTHDMNTPHGSELSEITEGMNFEDEILLRRGGCEDSQNLLI</sequence>
<dbReference type="InterPro" id="IPR005162">
    <property type="entry name" value="Retrotrans_gag_dom"/>
</dbReference>
<evidence type="ECO:0000256" key="1">
    <source>
        <dbReference type="SAM" id="MobiDB-lite"/>
    </source>
</evidence>
<organism evidence="3 4">
    <name type="scientific">Coffea arabica</name>
    <name type="common">Arabian coffee</name>
    <dbReference type="NCBI Taxonomy" id="13443"/>
    <lineage>
        <taxon>Eukaryota</taxon>
        <taxon>Viridiplantae</taxon>
        <taxon>Streptophyta</taxon>
        <taxon>Embryophyta</taxon>
        <taxon>Tracheophyta</taxon>
        <taxon>Spermatophyta</taxon>
        <taxon>Magnoliopsida</taxon>
        <taxon>eudicotyledons</taxon>
        <taxon>Gunneridae</taxon>
        <taxon>Pentapetalae</taxon>
        <taxon>asterids</taxon>
        <taxon>lamiids</taxon>
        <taxon>Gentianales</taxon>
        <taxon>Rubiaceae</taxon>
        <taxon>Ixoroideae</taxon>
        <taxon>Gardenieae complex</taxon>
        <taxon>Bertiereae - Coffeeae clade</taxon>
        <taxon>Coffeeae</taxon>
        <taxon>Coffea</taxon>
    </lineage>
</organism>
<dbReference type="Gene3D" id="4.10.60.10">
    <property type="entry name" value="Zinc finger, CCHC-type"/>
    <property type="match status" value="1"/>
</dbReference>
<dbReference type="Proteomes" id="UP001652660">
    <property type="component" value="Chromosome 10c"/>
</dbReference>
<reference evidence="4 5" key="1">
    <citation type="submission" date="2025-05" db="UniProtKB">
        <authorList>
            <consortium name="RefSeq"/>
        </authorList>
    </citation>
    <scope>IDENTIFICATION</scope>
    <source>
        <tissue evidence="4 5">Leaves</tissue>
    </source>
</reference>
<gene>
    <name evidence="4 5" type="primary">LOC140016221</name>
    <name evidence="6" type="synonym">LOC140016256</name>
</gene>
<feature type="region of interest" description="Disordered" evidence="1">
    <location>
        <begin position="322"/>
        <end position="349"/>
    </location>
</feature>
<evidence type="ECO:0000259" key="2">
    <source>
        <dbReference type="Pfam" id="PF03732"/>
    </source>
</evidence>
<feature type="compositionally biased region" description="Polar residues" evidence="1">
    <location>
        <begin position="395"/>
        <end position="406"/>
    </location>
</feature>
<accession>A0ABM4W227</accession>
<evidence type="ECO:0000313" key="3">
    <source>
        <dbReference type="Proteomes" id="UP001652660"/>
    </source>
</evidence>
<dbReference type="SUPFAM" id="SSF57756">
    <property type="entry name" value="Retrovirus zinc finger-like domains"/>
    <property type="match status" value="1"/>
</dbReference>
<dbReference type="RefSeq" id="XP_071925795.1">
    <property type="nucleotide sequence ID" value="XM_072069694.1"/>
</dbReference>
<proteinExistence type="predicted"/>
<feature type="domain" description="Retrotransposon gag" evidence="2">
    <location>
        <begin position="151"/>
        <end position="247"/>
    </location>
</feature>
<feature type="region of interest" description="Disordered" evidence="1">
    <location>
        <begin position="274"/>
        <end position="304"/>
    </location>
</feature>
<dbReference type="InterPro" id="IPR036875">
    <property type="entry name" value="Znf_CCHC_sf"/>
</dbReference>
<evidence type="ECO:0000313" key="4">
    <source>
        <dbReference type="RefSeq" id="XP_071925794.1"/>
    </source>
</evidence>
<protein>
    <recommendedName>
        <fullName evidence="2">Retrotransposon gag domain-containing protein</fullName>
    </recommendedName>
</protein>
<dbReference type="PANTHER" id="PTHR34482:SF36">
    <property type="entry name" value="RETROTRANSPOSON GAG DOMAIN-CONTAINING PROTEIN"/>
    <property type="match status" value="1"/>
</dbReference>
<dbReference type="PANTHER" id="PTHR34482">
    <property type="entry name" value="DNA DAMAGE-INDUCIBLE PROTEIN 1-LIKE"/>
    <property type="match status" value="1"/>
</dbReference>
<dbReference type="Pfam" id="PF03732">
    <property type="entry name" value="Retrotrans_gag"/>
    <property type="match status" value="1"/>
</dbReference>
<dbReference type="RefSeq" id="XP_071925864.1">
    <property type="nucleotide sequence ID" value="XM_072069763.1"/>
</dbReference>
<name>A0ABM4W227_COFAR</name>
<evidence type="ECO:0000313" key="5">
    <source>
        <dbReference type="RefSeq" id="XP_071925795.1"/>
    </source>
</evidence>
<feature type="region of interest" description="Disordered" evidence="1">
    <location>
        <begin position="31"/>
        <end position="56"/>
    </location>
</feature>